<name>A0AAW0L7I2_QUESU</name>
<evidence type="ECO:0000313" key="2">
    <source>
        <dbReference type="Proteomes" id="UP000237347"/>
    </source>
</evidence>
<organism evidence="1 2">
    <name type="scientific">Quercus suber</name>
    <name type="common">Cork oak</name>
    <dbReference type="NCBI Taxonomy" id="58331"/>
    <lineage>
        <taxon>Eukaryota</taxon>
        <taxon>Viridiplantae</taxon>
        <taxon>Streptophyta</taxon>
        <taxon>Embryophyta</taxon>
        <taxon>Tracheophyta</taxon>
        <taxon>Spermatophyta</taxon>
        <taxon>Magnoliopsida</taxon>
        <taxon>eudicotyledons</taxon>
        <taxon>Gunneridae</taxon>
        <taxon>Pentapetalae</taxon>
        <taxon>rosids</taxon>
        <taxon>fabids</taxon>
        <taxon>Fagales</taxon>
        <taxon>Fagaceae</taxon>
        <taxon>Quercus</taxon>
    </lineage>
</organism>
<dbReference type="AlphaFoldDB" id="A0AAW0L7I2"/>
<dbReference type="Proteomes" id="UP000237347">
    <property type="component" value="Unassembled WGS sequence"/>
</dbReference>
<keyword evidence="2" id="KW-1185">Reference proteome</keyword>
<dbReference type="EMBL" id="PKMF04000142">
    <property type="protein sequence ID" value="KAK7847342.1"/>
    <property type="molecule type" value="Genomic_DNA"/>
</dbReference>
<evidence type="ECO:0000313" key="1">
    <source>
        <dbReference type="EMBL" id="KAK7847342.1"/>
    </source>
</evidence>
<accession>A0AAW0L7I2</accession>
<protein>
    <submittedName>
        <fullName evidence="1">Uncharacterized protein</fullName>
    </submittedName>
</protein>
<reference evidence="1 2" key="1">
    <citation type="journal article" date="2018" name="Sci. Data">
        <title>The draft genome sequence of cork oak.</title>
        <authorList>
            <person name="Ramos A.M."/>
            <person name="Usie A."/>
            <person name="Barbosa P."/>
            <person name="Barros P.M."/>
            <person name="Capote T."/>
            <person name="Chaves I."/>
            <person name="Simoes F."/>
            <person name="Abreu I."/>
            <person name="Carrasquinho I."/>
            <person name="Faro C."/>
            <person name="Guimaraes J.B."/>
            <person name="Mendonca D."/>
            <person name="Nobrega F."/>
            <person name="Rodrigues L."/>
            <person name="Saibo N.J.M."/>
            <person name="Varela M.C."/>
            <person name="Egas C."/>
            <person name="Matos J."/>
            <person name="Miguel C.M."/>
            <person name="Oliveira M.M."/>
            <person name="Ricardo C.P."/>
            <person name="Goncalves S."/>
        </authorList>
    </citation>
    <scope>NUCLEOTIDE SEQUENCE [LARGE SCALE GENOMIC DNA]</scope>
    <source>
        <strain evidence="2">cv. HL8</strain>
    </source>
</reference>
<sequence length="65" mass="7694">MNSWMSIIGNTKYKFFHIGGPQIARRVWRDYGTILDWEFGKLLLDWLAKGKMFLSLPHHAIFLVK</sequence>
<gene>
    <name evidence="1" type="ORF">CFP56_006655</name>
</gene>
<proteinExistence type="predicted"/>
<comment type="caution">
    <text evidence="1">The sequence shown here is derived from an EMBL/GenBank/DDBJ whole genome shotgun (WGS) entry which is preliminary data.</text>
</comment>